<accession>A0A7X3FK95</accession>
<evidence type="ECO:0000259" key="2">
    <source>
        <dbReference type="PROSITE" id="PS50975"/>
    </source>
</evidence>
<dbReference type="InterPro" id="IPR026838">
    <property type="entry name" value="YheC/D"/>
</dbReference>
<dbReference type="EMBL" id="RHLK01000008">
    <property type="protein sequence ID" value="MVP00887.1"/>
    <property type="molecule type" value="Genomic_DNA"/>
</dbReference>
<dbReference type="AlphaFoldDB" id="A0A7X3FK95"/>
<proteinExistence type="predicted"/>
<dbReference type="GO" id="GO:0005524">
    <property type="term" value="F:ATP binding"/>
    <property type="evidence" value="ECO:0007669"/>
    <property type="project" value="UniProtKB-UniRule"/>
</dbReference>
<dbReference type="OrthoDB" id="7869153at2"/>
<evidence type="ECO:0000256" key="1">
    <source>
        <dbReference type="PROSITE-ProRule" id="PRU00409"/>
    </source>
</evidence>
<gene>
    <name evidence="3" type="ORF">EDM21_15360</name>
</gene>
<dbReference type="Pfam" id="PF14398">
    <property type="entry name" value="ATPgrasp_YheCD"/>
    <property type="match status" value="1"/>
</dbReference>
<name>A0A7X3FK95_9BACL</name>
<dbReference type="SUPFAM" id="SSF56059">
    <property type="entry name" value="Glutathione synthetase ATP-binding domain-like"/>
    <property type="match status" value="1"/>
</dbReference>
<protein>
    <submittedName>
        <fullName evidence="3">YheC/YheD family protein</fullName>
    </submittedName>
</protein>
<keyword evidence="1" id="KW-0547">Nucleotide-binding</keyword>
<keyword evidence="1" id="KW-0067">ATP-binding</keyword>
<keyword evidence="4" id="KW-1185">Reference proteome</keyword>
<feature type="domain" description="ATP-grasp" evidence="2">
    <location>
        <begin position="386"/>
        <end position="457"/>
    </location>
</feature>
<organism evidence="3 4">
    <name type="scientific">Paenibacillus lutrae</name>
    <dbReference type="NCBI Taxonomy" id="2078573"/>
    <lineage>
        <taxon>Bacteria</taxon>
        <taxon>Bacillati</taxon>
        <taxon>Bacillota</taxon>
        <taxon>Bacilli</taxon>
        <taxon>Bacillales</taxon>
        <taxon>Paenibacillaceae</taxon>
        <taxon>Paenibacillus</taxon>
    </lineage>
</organism>
<comment type="caution">
    <text evidence="3">The sequence shown here is derived from an EMBL/GenBank/DDBJ whole genome shotgun (WGS) entry which is preliminary data.</text>
</comment>
<dbReference type="GO" id="GO:0046872">
    <property type="term" value="F:metal ion binding"/>
    <property type="evidence" value="ECO:0007669"/>
    <property type="project" value="InterPro"/>
</dbReference>
<dbReference type="Gene3D" id="3.30.470.20">
    <property type="entry name" value="ATP-grasp fold, B domain"/>
    <property type="match status" value="1"/>
</dbReference>
<dbReference type="Proteomes" id="UP000490800">
    <property type="component" value="Unassembled WGS sequence"/>
</dbReference>
<dbReference type="RefSeq" id="WP_157336776.1">
    <property type="nucleotide sequence ID" value="NZ_RHLK01000008.1"/>
</dbReference>
<dbReference type="PROSITE" id="PS50975">
    <property type="entry name" value="ATP_GRASP"/>
    <property type="match status" value="1"/>
</dbReference>
<reference evidence="3 4" key="1">
    <citation type="journal article" date="2019" name="Microorganisms">
        <title>Paenibacillus lutrae sp. nov., A Chitinolytic Species Isolated from A River Otter in Castril Natural Park, Granada, Spain.</title>
        <authorList>
            <person name="Rodriguez M."/>
            <person name="Reina J.C."/>
            <person name="Bejar V."/>
            <person name="Llamas I."/>
        </authorList>
    </citation>
    <scope>NUCLEOTIDE SEQUENCE [LARGE SCALE GENOMIC DNA]</scope>
    <source>
        <strain evidence="3 4">N10</strain>
    </source>
</reference>
<evidence type="ECO:0000313" key="3">
    <source>
        <dbReference type="EMBL" id="MVP00887.1"/>
    </source>
</evidence>
<dbReference type="InterPro" id="IPR011761">
    <property type="entry name" value="ATP-grasp"/>
</dbReference>
<evidence type="ECO:0000313" key="4">
    <source>
        <dbReference type="Proteomes" id="UP000490800"/>
    </source>
</evidence>
<sequence>MPRKIATVRSPADDCAEEHDVIRVSPAVLRSWRLTAGSVICMRFGSAACEVKVQPLSVKRLPAAEEELHLQGRLCGELGLRGGLRLSLLYLAHAKSLYLGPLVGVLISRLYSSSAEMPFGSMTAFCQELVKTCEAAGVCIFFFSPEQMGSLPDVGGMYYDGEWRKRSFPVPHVIYNRLTSRKDEKRPDVRNFLKTVHLLYDTQIFNDKYLDKNDVFQALRNDPALQDYLPETYPFTTYQLLKTMSHRYPVLFLKPAAGSLGKGIFRLFRAADDHCQIRYTAISSTVTLHFQTLSHAYAYIAAKVRIQPYQIQQGLDLLTIGGRPVDFRALVQRDGEGKWVLSSLLARIAAEEHFVSNIARGGTMCGVQEALEQSRFHAMKHVIHTKLRKAALGIAHTLGSHVPGIFGELGIDLAVDTSGSAKLLEVNSKPSREEFTRPHPEQAARPSITRLVDYAIYLAKFAQ</sequence>